<proteinExistence type="predicted"/>
<dbReference type="EMBL" id="VLKP01000009">
    <property type="protein sequence ID" value="TWI09024.1"/>
    <property type="molecule type" value="Genomic_DNA"/>
</dbReference>
<dbReference type="AlphaFoldDB" id="A0A562LN18"/>
<evidence type="ECO:0000313" key="1">
    <source>
        <dbReference type="EMBL" id="TWI09024.1"/>
    </source>
</evidence>
<evidence type="ECO:0008006" key="3">
    <source>
        <dbReference type="Google" id="ProtNLM"/>
    </source>
</evidence>
<evidence type="ECO:0000313" key="2">
    <source>
        <dbReference type="Proteomes" id="UP000316471"/>
    </source>
</evidence>
<keyword evidence="2" id="KW-1185">Reference proteome</keyword>
<dbReference type="Proteomes" id="UP000316471">
    <property type="component" value="Unassembled WGS sequence"/>
</dbReference>
<comment type="caution">
    <text evidence="1">The sequence shown here is derived from an EMBL/GenBank/DDBJ whole genome shotgun (WGS) entry which is preliminary data.</text>
</comment>
<sequence length="94" mass="10491">MIPKLPVEAVRRAMSEGDWEASSNLLATHDAAVQRTLESATLTAEDLSQWQSLLVEQLELLAELQVARDQTGQRLREMAQQRRGMNAYLRGALG</sequence>
<protein>
    <recommendedName>
        <fullName evidence="3">Protein FliT</fullName>
    </recommendedName>
</protein>
<dbReference type="RefSeq" id="WP_144815588.1">
    <property type="nucleotide sequence ID" value="NZ_VLKP01000009.1"/>
</dbReference>
<gene>
    <name evidence="1" type="ORF">IP93_02181</name>
</gene>
<organism evidence="1 2">
    <name type="scientific">Aerolutibacter ruishenii</name>
    <dbReference type="NCBI Taxonomy" id="686800"/>
    <lineage>
        <taxon>Bacteria</taxon>
        <taxon>Pseudomonadati</taxon>
        <taxon>Pseudomonadota</taxon>
        <taxon>Gammaproteobacteria</taxon>
        <taxon>Lysobacterales</taxon>
        <taxon>Lysobacteraceae</taxon>
        <taxon>Aerolutibacter</taxon>
    </lineage>
</organism>
<accession>A0A562LN18</accession>
<name>A0A562LN18_9GAMM</name>
<reference evidence="1 2" key="1">
    <citation type="journal article" date="2015" name="Stand. Genomic Sci.">
        <title>Genomic Encyclopedia of Bacterial and Archaeal Type Strains, Phase III: the genomes of soil and plant-associated and newly described type strains.</title>
        <authorList>
            <person name="Whitman W.B."/>
            <person name="Woyke T."/>
            <person name="Klenk H.P."/>
            <person name="Zhou Y."/>
            <person name="Lilburn T.G."/>
            <person name="Beck B.J."/>
            <person name="De Vos P."/>
            <person name="Vandamme P."/>
            <person name="Eisen J.A."/>
            <person name="Garrity G."/>
            <person name="Hugenholtz P."/>
            <person name="Kyrpides N.C."/>
        </authorList>
    </citation>
    <scope>NUCLEOTIDE SEQUENCE [LARGE SCALE GENOMIC DNA]</scope>
    <source>
        <strain evidence="1 2">CGMCC 1.10136</strain>
    </source>
</reference>